<accession>A0ABN2PLT8</accession>
<dbReference type="Pfam" id="PF10604">
    <property type="entry name" value="Polyketide_cyc2"/>
    <property type="match status" value="1"/>
</dbReference>
<reference evidence="1 2" key="1">
    <citation type="journal article" date="2019" name="Int. J. Syst. Evol. Microbiol.">
        <title>The Global Catalogue of Microorganisms (GCM) 10K type strain sequencing project: providing services to taxonomists for standard genome sequencing and annotation.</title>
        <authorList>
            <consortium name="The Broad Institute Genomics Platform"/>
            <consortium name="The Broad Institute Genome Sequencing Center for Infectious Disease"/>
            <person name="Wu L."/>
            <person name="Ma J."/>
        </authorList>
    </citation>
    <scope>NUCLEOTIDE SEQUENCE [LARGE SCALE GENOMIC DNA]</scope>
    <source>
        <strain evidence="1 2">JCM 14046</strain>
    </source>
</reference>
<organism evidence="1 2">
    <name type="scientific">Nocardioides lentus</name>
    <dbReference type="NCBI Taxonomy" id="338077"/>
    <lineage>
        <taxon>Bacteria</taxon>
        <taxon>Bacillati</taxon>
        <taxon>Actinomycetota</taxon>
        <taxon>Actinomycetes</taxon>
        <taxon>Propionibacteriales</taxon>
        <taxon>Nocardioidaceae</taxon>
        <taxon>Nocardioides</taxon>
    </lineage>
</organism>
<dbReference type="RefSeq" id="WP_344008059.1">
    <property type="nucleotide sequence ID" value="NZ_BAAAMY010000006.1"/>
</dbReference>
<keyword evidence="2" id="KW-1185">Reference proteome</keyword>
<gene>
    <name evidence="1" type="ORF">GCM10009737_26930</name>
</gene>
<dbReference type="CDD" id="cd07825">
    <property type="entry name" value="SRPBCC_7"/>
    <property type="match status" value="1"/>
</dbReference>
<proteinExistence type="predicted"/>
<comment type="caution">
    <text evidence="1">The sequence shown here is derived from an EMBL/GenBank/DDBJ whole genome shotgun (WGS) entry which is preliminary data.</text>
</comment>
<evidence type="ECO:0000313" key="2">
    <source>
        <dbReference type="Proteomes" id="UP001501612"/>
    </source>
</evidence>
<dbReference type="SUPFAM" id="SSF55961">
    <property type="entry name" value="Bet v1-like"/>
    <property type="match status" value="1"/>
</dbReference>
<dbReference type="InterPro" id="IPR023393">
    <property type="entry name" value="START-like_dom_sf"/>
</dbReference>
<name>A0ABN2PLT8_9ACTN</name>
<dbReference type="Gene3D" id="3.30.530.20">
    <property type="match status" value="1"/>
</dbReference>
<dbReference type="EMBL" id="BAAAMY010000006">
    <property type="protein sequence ID" value="GAA1923922.1"/>
    <property type="molecule type" value="Genomic_DNA"/>
</dbReference>
<sequence length="153" mass="16831">MSETRITVQRTIDAASPQVFDVLSLPQRHPELDTSGTVVSVDHGDRITAVGQTFRMNMHAEMMGGDYQTDNHVTGYQENHLLAWETAPAGTEPPGWEWVWQLEAQGPDATRVTLTYDWEKVTDPELLKKISFPLIPAADLEGSLEALAAAVSG</sequence>
<protein>
    <submittedName>
        <fullName evidence="1">SRPBCC family protein</fullName>
    </submittedName>
</protein>
<dbReference type="InterPro" id="IPR019587">
    <property type="entry name" value="Polyketide_cyclase/dehydratase"/>
</dbReference>
<dbReference type="Proteomes" id="UP001501612">
    <property type="component" value="Unassembled WGS sequence"/>
</dbReference>
<evidence type="ECO:0000313" key="1">
    <source>
        <dbReference type="EMBL" id="GAA1923922.1"/>
    </source>
</evidence>